<evidence type="ECO:0000313" key="2">
    <source>
        <dbReference type="EMBL" id="MXQ13874.1"/>
    </source>
</evidence>
<reference evidence="2 3" key="2">
    <citation type="submission" date="2020-01" db="EMBL/GenBank/DDBJ databases">
        <title>Microvirga sp. nov., an arsenate reduction bacterium isolated from Tibet hotspring sediments.</title>
        <authorList>
            <person name="Xian W.-D."/>
            <person name="Li W.-J."/>
        </authorList>
    </citation>
    <scope>NUCLEOTIDE SEQUENCE [LARGE SCALE GENOMIC DNA]</scope>
    <source>
        <strain evidence="2 3">KCTC 23863</strain>
    </source>
</reference>
<proteinExistence type="predicted"/>
<evidence type="ECO:0000256" key="1">
    <source>
        <dbReference type="SAM" id="Phobius"/>
    </source>
</evidence>
<dbReference type="Pfam" id="PF13975">
    <property type="entry name" value="gag-asp_proteas"/>
    <property type="match status" value="1"/>
</dbReference>
<dbReference type="NCBIfam" id="TIGR02281">
    <property type="entry name" value="clan_AA_DTGA"/>
    <property type="match status" value="1"/>
</dbReference>
<gene>
    <name evidence="2" type="ORF">GR328_20910</name>
</gene>
<dbReference type="GO" id="GO:0006508">
    <property type="term" value="P:proteolysis"/>
    <property type="evidence" value="ECO:0007669"/>
    <property type="project" value="UniProtKB-KW"/>
</dbReference>
<dbReference type="GO" id="GO:0008233">
    <property type="term" value="F:peptidase activity"/>
    <property type="evidence" value="ECO:0007669"/>
    <property type="project" value="UniProtKB-KW"/>
</dbReference>
<accession>A0A7X3MVA9</accession>
<dbReference type="AlphaFoldDB" id="A0A7X3MVA9"/>
<dbReference type="Gene3D" id="2.40.70.10">
    <property type="entry name" value="Acid Proteases"/>
    <property type="match status" value="1"/>
</dbReference>
<keyword evidence="2" id="KW-0378">Hydrolase</keyword>
<dbReference type="SUPFAM" id="SSF50630">
    <property type="entry name" value="Acid proteases"/>
    <property type="match status" value="1"/>
</dbReference>
<keyword evidence="1" id="KW-1133">Transmembrane helix</keyword>
<name>A0A7X3MVA9_9HYPH</name>
<sequence>MPGIRGAGGLLLIAALLIALFADDNIADLSPLEAAGLLGFGGISLILAASIIEGFGQHWTYGVQATAVSGGVLIALLVMYASRGELQTVIDRAIGDISLGRTVVTPDGEVVAARKTDGSFLLQGKVNGHDTRFVFDTGASTVVLRAENAVALGFRPETLDYSVPVATANGGALAAPILIERLSIGPITERNIRALIAREGVLHANLLGMTFLERLASYEVRGNRLILRAKDSVSSSE</sequence>
<organism evidence="2 3">
    <name type="scientific">Microvirga makkahensis</name>
    <dbReference type="NCBI Taxonomy" id="1128670"/>
    <lineage>
        <taxon>Bacteria</taxon>
        <taxon>Pseudomonadati</taxon>
        <taxon>Pseudomonadota</taxon>
        <taxon>Alphaproteobacteria</taxon>
        <taxon>Hyphomicrobiales</taxon>
        <taxon>Methylobacteriaceae</taxon>
        <taxon>Microvirga</taxon>
    </lineage>
</organism>
<feature type="transmembrane region" description="Helical" evidence="1">
    <location>
        <begin position="59"/>
        <end position="81"/>
    </location>
</feature>
<dbReference type="EC" id="3.4.23.-" evidence="2"/>
<dbReference type="EMBL" id="WURB01000022">
    <property type="protein sequence ID" value="MXQ13874.1"/>
    <property type="molecule type" value="Genomic_DNA"/>
</dbReference>
<dbReference type="OrthoDB" id="7595324at2"/>
<comment type="caution">
    <text evidence="2">The sequence shown here is derived from an EMBL/GenBank/DDBJ whole genome shotgun (WGS) entry which is preliminary data.</text>
</comment>
<dbReference type="RefSeq" id="WP_160887272.1">
    <property type="nucleotide sequence ID" value="NZ_WURB01000022.1"/>
</dbReference>
<dbReference type="InterPro" id="IPR034122">
    <property type="entry name" value="Retropepsin-like_bacterial"/>
</dbReference>
<protein>
    <submittedName>
        <fullName evidence="2">TIGR02281 family clan AA aspartic protease</fullName>
        <ecNumber evidence="2">3.4.23.-</ecNumber>
    </submittedName>
</protein>
<dbReference type="InterPro" id="IPR011969">
    <property type="entry name" value="Clan_AA_Asp_peptidase_C"/>
</dbReference>
<feature type="transmembrane region" description="Helical" evidence="1">
    <location>
        <begin position="32"/>
        <end position="52"/>
    </location>
</feature>
<dbReference type="CDD" id="cd05483">
    <property type="entry name" value="retropepsin_like_bacteria"/>
    <property type="match status" value="1"/>
</dbReference>
<evidence type="ECO:0000313" key="3">
    <source>
        <dbReference type="Proteomes" id="UP000436483"/>
    </source>
</evidence>
<keyword evidence="3" id="KW-1185">Reference proteome</keyword>
<dbReference type="InterPro" id="IPR021109">
    <property type="entry name" value="Peptidase_aspartic_dom_sf"/>
</dbReference>
<dbReference type="Proteomes" id="UP000436483">
    <property type="component" value="Unassembled WGS sequence"/>
</dbReference>
<keyword evidence="2" id="KW-0645">Protease</keyword>
<keyword evidence="1" id="KW-0472">Membrane</keyword>
<keyword evidence="1" id="KW-0812">Transmembrane</keyword>
<reference evidence="2 3" key="1">
    <citation type="submission" date="2019-12" db="EMBL/GenBank/DDBJ databases">
        <authorList>
            <person name="Yuan C.-G."/>
        </authorList>
    </citation>
    <scope>NUCLEOTIDE SEQUENCE [LARGE SCALE GENOMIC DNA]</scope>
    <source>
        <strain evidence="2 3">KCTC 23863</strain>
    </source>
</reference>